<dbReference type="EMBL" id="FNYC01000001">
    <property type="protein sequence ID" value="SEI43679.1"/>
    <property type="molecule type" value="Genomic_DNA"/>
</dbReference>
<dbReference type="SUPFAM" id="SSF55729">
    <property type="entry name" value="Acyl-CoA N-acyltransferases (Nat)"/>
    <property type="match status" value="1"/>
</dbReference>
<dbReference type="Gene3D" id="3.40.630.30">
    <property type="match status" value="1"/>
</dbReference>
<organism evidence="1 2">
    <name type="scientific">Frateuria terrea</name>
    <dbReference type="NCBI Taxonomy" id="529704"/>
    <lineage>
        <taxon>Bacteria</taxon>
        <taxon>Pseudomonadati</taxon>
        <taxon>Pseudomonadota</taxon>
        <taxon>Gammaproteobacteria</taxon>
        <taxon>Lysobacterales</taxon>
        <taxon>Rhodanobacteraceae</taxon>
        <taxon>Frateuria</taxon>
    </lineage>
</organism>
<dbReference type="AlphaFoldDB" id="A0A1H6QIT0"/>
<sequence>MAYSTALEPAALVEQFLAHPPIGFTAESSPSGIPTFLARFDLLTTADDALRKRITGLPLYPLWGRLLRWRTRFAGCTVTEYTPLPTGTAEGLADELLAAYGRECALLIVKDLPQDSPLLDASANRQADALAAALAARGFLLLEGMPLAWVPVDFHSTDDYLARLSAARRKDIRRKLRARERLQIDAVPTGAPCFAQADVIGEYYALYRNVHAQSEIQFDLLDEAFVAALLNDGHSAGIVFTYRSGGRLIGWNLCYEYAGKLVDKYVGFVYPQAREHNLYAVSWMHNLDYACARGLSHYVAGWTDARAKAHLGAQLSRTRHAVYLRNPLLRALLRRLAHRFEGEPVATAQAGAGP</sequence>
<gene>
    <name evidence="1" type="ORF">SAMN04487997_0652</name>
</gene>
<keyword evidence="2" id="KW-1185">Reference proteome</keyword>
<dbReference type="GO" id="GO:0016740">
    <property type="term" value="F:transferase activity"/>
    <property type="evidence" value="ECO:0007669"/>
    <property type="project" value="UniProtKB-KW"/>
</dbReference>
<dbReference type="InterPro" id="IPR016181">
    <property type="entry name" value="Acyl_CoA_acyltransferase"/>
</dbReference>
<dbReference type="Pfam" id="PF04339">
    <property type="entry name" value="FemAB_like"/>
    <property type="match status" value="1"/>
</dbReference>
<evidence type="ECO:0000313" key="1">
    <source>
        <dbReference type="EMBL" id="SEI43679.1"/>
    </source>
</evidence>
<dbReference type="InterPro" id="IPR007434">
    <property type="entry name" value="FemAB-like"/>
</dbReference>
<evidence type="ECO:0000313" key="2">
    <source>
        <dbReference type="Proteomes" id="UP000199420"/>
    </source>
</evidence>
<dbReference type="STRING" id="529704.SAMN02927913_0568"/>
<accession>A0A1H6QIT0</accession>
<keyword evidence="1" id="KW-0808">Transferase</keyword>
<proteinExistence type="predicted"/>
<dbReference type="OrthoDB" id="3034222at2"/>
<protein>
    <submittedName>
        <fullName evidence="1">Acetyltransferase (GNAT) domain-containing protein</fullName>
    </submittedName>
</protein>
<name>A0A1H6QIT0_9GAMM</name>
<dbReference type="Proteomes" id="UP000199420">
    <property type="component" value="Unassembled WGS sequence"/>
</dbReference>
<dbReference type="RefSeq" id="WP_091333352.1">
    <property type="nucleotide sequence ID" value="NZ_FNYC01000001.1"/>
</dbReference>
<reference evidence="1 2" key="1">
    <citation type="submission" date="2016-10" db="EMBL/GenBank/DDBJ databases">
        <authorList>
            <person name="de Groot N.N."/>
        </authorList>
    </citation>
    <scope>NUCLEOTIDE SEQUENCE [LARGE SCALE GENOMIC DNA]</scope>
    <source>
        <strain evidence="1 2">DSM 26515</strain>
    </source>
</reference>